<protein>
    <submittedName>
        <fullName evidence="5">Uncharacterized protein</fullName>
    </submittedName>
</protein>
<evidence type="ECO:0000256" key="1">
    <source>
        <dbReference type="ARBA" id="ARBA00022801"/>
    </source>
</evidence>
<dbReference type="Gene3D" id="3.40.50.1820">
    <property type="entry name" value="alpha/beta hydrolase"/>
    <property type="match status" value="1"/>
</dbReference>
<reference evidence="5 6" key="1">
    <citation type="submission" date="2018-05" db="EMBL/GenBank/DDBJ databases">
        <title>Mucilaginibacter hurinus sp. nov., isolated from briquette warehouse soil.</title>
        <authorList>
            <person name="Choi L."/>
        </authorList>
    </citation>
    <scope>NUCLEOTIDE SEQUENCE [LARGE SCALE GENOMIC DNA]</scope>
    <source>
        <strain evidence="5 6">ZR32</strain>
    </source>
</reference>
<feature type="domain" description="Non-reducing end beta-L-arabinofuranosidase-like GH127 catalytic" evidence="2">
    <location>
        <begin position="417"/>
        <end position="744"/>
    </location>
</feature>
<organism evidence="5 6">
    <name type="scientific">Mucilaginibacter hurinus</name>
    <dbReference type="NCBI Taxonomy" id="2201324"/>
    <lineage>
        <taxon>Bacteria</taxon>
        <taxon>Pseudomonadati</taxon>
        <taxon>Bacteroidota</taxon>
        <taxon>Sphingobacteriia</taxon>
        <taxon>Sphingobacteriales</taxon>
        <taxon>Sphingobacteriaceae</taxon>
        <taxon>Mucilaginibacter</taxon>
    </lineage>
</organism>
<dbReference type="SUPFAM" id="SSF48208">
    <property type="entry name" value="Six-hairpin glycosidases"/>
    <property type="match status" value="1"/>
</dbReference>
<dbReference type="Pfam" id="PF20434">
    <property type="entry name" value="BD-FAE"/>
    <property type="match status" value="1"/>
</dbReference>
<dbReference type="GO" id="GO:0005975">
    <property type="term" value="P:carbohydrate metabolic process"/>
    <property type="evidence" value="ECO:0007669"/>
    <property type="project" value="InterPro"/>
</dbReference>
<dbReference type="Pfam" id="PF20736">
    <property type="entry name" value="Glyco_hydro127M"/>
    <property type="match status" value="1"/>
</dbReference>
<feature type="domain" description="BD-FAE-like" evidence="3">
    <location>
        <begin position="73"/>
        <end position="199"/>
    </location>
</feature>
<keyword evidence="1" id="KW-0378">Hydrolase</keyword>
<dbReference type="PANTHER" id="PTHR48081">
    <property type="entry name" value="AB HYDROLASE SUPERFAMILY PROTEIN C4A8.06C"/>
    <property type="match status" value="1"/>
</dbReference>
<evidence type="ECO:0000313" key="6">
    <source>
        <dbReference type="Proteomes" id="UP000253209"/>
    </source>
</evidence>
<dbReference type="EMBL" id="QGDC01000005">
    <property type="protein sequence ID" value="RCH54775.1"/>
    <property type="molecule type" value="Genomic_DNA"/>
</dbReference>
<dbReference type="InterPro" id="IPR049492">
    <property type="entry name" value="BD-FAE-like_dom"/>
</dbReference>
<dbReference type="Pfam" id="PF07944">
    <property type="entry name" value="Beta-AFase-like_GH127_cat"/>
    <property type="match status" value="1"/>
</dbReference>
<dbReference type="SUPFAM" id="SSF53474">
    <property type="entry name" value="alpha/beta-Hydrolases"/>
    <property type="match status" value="1"/>
</dbReference>
<sequence length="947" mass="106642">MPMARLAVTMKILNGRYIMIKKIGLFALGLAGFFQHAKAQRYLASTFTLVDSVVNIQYGSAPDYKNKKQNLLLDFYEPRDDKAAKRPLVIYVHGGGFTEGTRKWPSVKIMCEKMAQRGYAVASIDYRLDPTFKGFYSNTDRRAIADAMHDLKAAIRFFKANQAKYRIDTVNIITGGESAGAITAMAAAYNDKPHELKNLPKANPYNTEGASGNPGFSTRPKGVLCLCGTGDTSAIEKPTDPPLLIVHNTIDPFVPFELADMVIKRAKNIGINHQVIIYKGKSHCPWYYGLPNWQKYMDSTVNHMSRFIYDKVLDFGEKNAFKKISAIPEKYHELPFSAVKPGGWLKAQIQDNLNGYTGHLDSLVPDLAIKDDIYGRDRLTKKVKSKDVGAQGGGGGGNEEDTSWQVQFLWWNSETQSNWRDGYIRSAILANDKEHLSRIAKYVKRILSTQDADGYLGIYDKELRYKFDQENGELWAKATLLRGLLAWYDYTKDKTVLNAVIKAVDNVMINWPINKSQPFLAMKPDVSGLSHGLTFTDVLESVYRLTGNQKYNDYLVFLYKDFSAQAINEDAQYKKLRDTSFLLKGHGVHTYEHLRTVAAAYYLSGNPELKIALKNFLDKIELATTASGGPVSDEWVGNRADATNRGYEYCSLHELLHSYASLSSKSGSSEYGSKIEKLFFNAAQGARHPNESCIAYLKTDNSYAMEGWRNLDSADKHQVRYKYSPVHQDAAVCCVPNAGRIAPYYVQNMWLKGGNSLVASLLGPSEVNTTINGKPVIVKQTTEYPYTNSLTFEVSATNNKFDLKIRKPEWADKFTVSEKYREEDGFIVISKNWNGRQKIKIDFMPEVKINRDVNNEVYFTYGALVLANPIAANEAKGKSFPLPGYYDYRYTPQELTVYQYAGNKVTKQAGKNEFTTELYDAASGQTKTVMLQPISNTILRQVTFKQK</sequence>
<dbReference type="AlphaFoldDB" id="A0A367GP07"/>
<dbReference type="InterPro" id="IPR049046">
    <property type="entry name" value="Beta-AFase-like_GH127_middle"/>
</dbReference>
<dbReference type="InterPro" id="IPR008928">
    <property type="entry name" value="6-hairpin_glycosidase_sf"/>
</dbReference>
<evidence type="ECO:0000259" key="4">
    <source>
        <dbReference type="Pfam" id="PF20736"/>
    </source>
</evidence>
<dbReference type="InterPro" id="IPR050300">
    <property type="entry name" value="GDXG_lipolytic_enzyme"/>
</dbReference>
<dbReference type="Proteomes" id="UP000253209">
    <property type="component" value="Unassembled WGS sequence"/>
</dbReference>
<gene>
    <name evidence="5" type="ORF">DJ568_09835</name>
</gene>
<evidence type="ECO:0000313" key="5">
    <source>
        <dbReference type="EMBL" id="RCH54775.1"/>
    </source>
</evidence>
<name>A0A367GP07_9SPHI</name>
<dbReference type="InterPro" id="IPR029058">
    <property type="entry name" value="AB_hydrolase_fold"/>
</dbReference>
<evidence type="ECO:0000259" key="2">
    <source>
        <dbReference type="Pfam" id="PF07944"/>
    </source>
</evidence>
<accession>A0A367GP07</accession>
<proteinExistence type="predicted"/>
<feature type="domain" description="Non-reducing end beta-L-arabinofuranosidase-like GH127 middle" evidence="4">
    <location>
        <begin position="758"/>
        <end position="843"/>
    </location>
</feature>
<dbReference type="GO" id="GO:0016787">
    <property type="term" value="F:hydrolase activity"/>
    <property type="evidence" value="ECO:0007669"/>
    <property type="project" value="UniProtKB-KW"/>
</dbReference>
<keyword evidence="6" id="KW-1185">Reference proteome</keyword>
<dbReference type="InterPro" id="IPR012878">
    <property type="entry name" value="Beta-AFase-like_GH127_cat"/>
</dbReference>
<evidence type="ECO:0000259" key="3">
    <source>
        <dbReference type="Pfam" id="PF20434"/>
    </source>
</evidence>
<comment type="caution">
    <text evidence="5">The sequence shown here is derived from an EMBL/GenBank/DDBJ whole genome shotgun (WGS) entry which is preliminary data.</text>
</comment>